<dbReference type="NCBIfam" id="TIGR00815">
    <property type="entry name" value="sulP"/>
    <property type="match status" value="1"/>
</dbReference>
<evidence type="ECO:0000256" key="2">
    <source>
        <dbReference type="ARBA" id="ARBA00022692"/>
    </source>
</evidence>
<evidence type="ECO:0000256" key="1">
    <source>
        <dbReference type="ARBA" id="ARBA00004141"/>
    </source>
</evidence>
<feature type="domain" description="STAS" evidence="6">
    <location>
        <begin position="536"/>
        <end position="619"/>
    </location>
</feature>
<feature type="transmembrane region" description="Helical" evidence="5">
    <location>
        <begin position="344"/>
        <end position="363"/>
    </location>
</feature>
<dbReference type="InterPro" id="IPR018045">
    <property type="entry name" value="S04_transporter_CS"/>
</dbReference>
<dbReference type="InterPro" id="IPR036513">
    <property type="entry name" value="STAS_dom_sf"/>
</dbReference>
<feature type="transmembrane region" description="Helical" evidence="5">
    <location>
        <begin position="383"/>
        <end position="401"/>
    </location>
</feature>
<sequence length="619" mass="68308">MSTIFVDNPPPKYINQVKDQVKKLPSNAQSYVKSLFPIVNWLPKYNLIWLSGDLLSALTVGILVIPQSLAYAKIANLPPVYGLYTSFVGVILYPLFGTSKDISIGVSAIMSLMVGQVMGKFLASAQYLSGEWTIADASITLTLFAGFVTLFIGLFRLGDLFHFICQPAIAGFMAGSGITIVINQFNKIFGIPNINTSEAPYLVFGKTLINLNHATVDAAFGISALIYLYTVKYLSQYLMRHYPQYSRCIFFFNTSRAVVVLIFSTLICFMINHFGYFTKSPVSIIGDVPAGFGHMSVPEIKPDLVSLFISDLPGIVILLLMEHGAISTSLGKMTDYKVNMSQEALSVGLTNVLASFFCAYPALGAFSRTAVNSKSGARTPLSSFFVGIIVVLSIYFFTPAFRYISTAALSAIIAHSVTDLISGPSVWRNFWDMNPTELLIFACAYIISLFARIDISVYVPVILSIIVQLYRSARPQYAVIGKLELDLEQGHDEKHVYEAADTLSHTVFYPNDHPTMGPYLSPIDKDIVCFQPQENLLFQNSSFVLEKLMMEIELSTRRGKPPAEKMGDRPWNNTASIGKGLEKPLLRAVILDLSGVHQMDYSGMEALIDTAVMVERYAG</sequence>
<keyword evidence="2 5" id="KW-0812">Transmembrane</keyword>
<feature type="transmembrane region" description="Helical" evidence="5">
    <location>
        <begin position="102"/>
        <end position="122"/>
    </location>
</feature>
<evidence type="ECO:0000256" key="5">
    <source>
        <dbReference type="SAM" id="Phobius"/>
    </source>
</evidence>
<feature type="transmembrane region" description="Helical" evidence="5">
    <location>
        <begin position="134"/>
        <end position="155"/>
    </location>
</feature>
<dbReference type="PANTHER" id="PTHR11814">
    <property type="entry name" value="SULFATE TRANSPORTER"/>
    <property type="match status" value="1"/>
</dbReference>
<feature type="transmembrane region" description="Helical" evidence="5">
    <location>
        <begin position="439"/>
        <end position="467"/>
    </location>
</feature>
<keyword evidence="8" id="KW-1185">Reference proteome</keyword>
<dbReference type="Gene3D" id="3.30.750.24">
    <property type="entry name" value="STAS domain"/>
    <property type="match status" value="1"/>
</dbReference>
<feature type="transmembrane region" description="Helical" evidence="5">
    <location>
        <begin position="47"/>
        <end position="65"/>
    </location>
</feature>
<dbReference type="InterPro" id="IPR001902">
    <property type="entry name" value="SLC26A/SulP_fam"/>
</dbReference>
<feature type="non-terminal residue" evidence="7">
    <location>
        <position position="619"/>
    </location>
</feature>
<proteinExistence type="predicted"/>
<dbReference type="STRING" id="4846.A0A367J3K5"/>
<dbReference type="GO" id="GO:0008271">
    <property type="term" value="F:secondary active sulfate transmembrane transporter activity"/>
    <property type="evidence" value="ECO:0007669"/>
    <property type="project" value="InterPro"/>
</dbReference>
<dbReference type="GO" id="GO:0016020">
    <property type="term" value="C:membrane"/>
    <property type="evidence" value="ECO:0007669"/>
    <property type="project" value="UniProtKB-SubCell"/>
</dbReference>
<dbReference type="PROSITE" id="PS50801">
    <property type="entry name" value="STAS"/>
    <property type="match status" value="1"/>
</dbReference>
<dbReference type="InterPro" id="IPR011547">
    <property type="entry name" value="SLC26A/SulP_dom"/>
</dbReference>
<protein>
    <recommendedName>
        <fullName evidence="6">STAS domain-containing protein</fullName>
    </recommendedName>
</protein>
<dbReference type="SUPFAM" id="SSF52091">
    <property type="entry name" value="SpoIIaa-like"/>
    <property type="match status" value="1"/>
</dbReference>
<dbReference type="EMBL" id="PJQM01004423">
    <property type="protein sequence ID" value="RCH84517.1"/>
    <property type="molecule type" value="Genomic_DNA"/>
</dbReference>
<feature type="transmembrane region" description="Helical" evidence="5">
    <location>
        <begin position="304"/>
        <end position="323"/>
    </location>
</feature>
<feature type="transmembrane region" description="Helical" evidence="5">
    <location>
        <begin position="161"/>
        <end position="182"/>
    </location>
</feature>
<evidence type="ECO:0000259" key="6">
    <source>
        <dbReference type="PROSITE" id="PS50801"/>
    </source>
</evidence>
<name>A0A367J3K5_RHIST</name>
<keyword evidence="4 5" id="KW-0472">Membrane</keyword>
<dbReference type="PROSITE" id="PS01130">
    <property type="entry name" value="SLC26A"/>
    <property type="match status" value="1"/>
</dbReference>
<evidence type="ECO:0000256" key="4">
    <source>
        <dbReference type="ARBA" id="ARBA00023136"/>
    </source>
</evidence>
<evidence type="ECO:0000256" key="3">
    <source>
        <dbReference type="ARBA" id="ARBA00022989"/>
    </source>
</evidence>
<dbReference type="Pfam" id="PF01740">
    <property type="entry name" value="STAS"/>
    <property type="match status" value="1"/>
</dbReference>
<evidence type="ECO:0000313" key="7">
    <source>
        <dbReference type="EMBL" id="RCH84517.1"/>
    </source>
</evidence>
<feature type="transmembrane region" description="Helical" evidence="5">
    <location>
        <begin position="248"/>
        <end position="272"/>
    </location>
</feature>
<dbReference type="Proteomes" id="UP000253551">
    <property type="component" value="Unassembled WGS sequence"/>
</dbReference>
<dbReference type="Pfam" id="PF00916">
    <property type="entry name" value="Sulfate_transp"/>
    <property type="match status" value="1"/>
</dbReference>
<reference evidence="7 8" key="1">
    <citation type="journal article" date="2018" name="G3 (Bethesda)">
        <title>Phylogenetic and Phylogenomic Definition of Rhizopus Species.</title>
        <authorList>
            <person name="Gryganskyi A.P."/>
            <person name="Golan J."/>
            <person name="Dolatabadi S."/>
            <person name="Mondo S."/>
            <person name="Robb S."/>
            <person name="Idnurm A."/>
            <person name="Muszewska A."/>
            <person name="Steczkiewicz K."/>
            <person name="Masonjones S."/>
            <person name="Liao H.L."/>
            <person name="Gajdeczka M.T."/>
            <person name="Anike F."/>
            <person name="Vuek A."/>
            <person name="Anishchenko I.M."/>
            <person name="Voigt K."/>
            <person name="de Hoog G.S."/>
            <person name="Smith M.E."/>
            <person name="Heitman J."/>
            <person name="Vilgalys R."/>
            <person name="Stajich J.E."/>
        </authorList>
    </citation>
    <scope>NUCLEOTIDE SEQUENCE [LARGE SCALE GENOMIC DNA]</scope>
    <source>
        <strain evidence="7 8">LSU 92-RS-03</strain>
    </source>
</reference>
<dbReference type="AlphaFoldDB" id="A0A367J3K5"/>
<dbReference type="OrthoDB" id="288203at2759"/>
<dbReference type="InterPro" id="IPR002645">
    <property type="entry name" value="STAS_dom"/>
</dbReference>
<gene>
    <name evidence="7" type="ORF">CU098_005635</name>
</gene>
<keyword evidence="3 5" id="KW-1133">Transmembrane helix</keyword>
<organism evidence="7 8">
    <name type="scientific">Rhizopus stolonifer</name>
    <name type="common">Rhizopus nigricans</name>
    <dbReference type="NCBI Taxonomy" id="4846"/>
    <lineage>
        <taxon>Eukaryota</taxon>
        <taxon>Fungi</taxon>
        <taxon>Fungi incertae sedis</taxon>
        <taxon>Mucoromycota</taxon>
        <taxon>Mucoromycotina</taxon>
        <taxon>Mucoromycetes</taxon>
        <taxon>Mucorales</taxon>
        <taxon>Mucorineae</taxon>
        <taxon>Rhizopodaceae</taxon>
        <taxon>Rhizopus</taxon>
    </lineage>
</organism>
<accession>A0A367J3K5</accession>
<evidence type="ECO:0000313" key="8">
    <source>
        <dbReference type="Proteomes" id="UP000253551"/>
    </source>
</evidence>
<feature type="transmembrane region" description="Helical" evidence="5">
    <location>
        <begin position="77"/>
        <end position="96"/>
    </location>
</feature>
<comment type="caution">
    <text evidence="7">The sequence shown here is derived from an EMBL/GenBank/DDBJ whole genome shotgun (WGS) entry which is preliminary data.</text>
</comment>
<comment type="subcellular location">
    <subcellularLocation>
        <location evidence="1">Membrane</location>
        <topology evidence="1">Multi-pass membrane protein</topology>
    </subcellularLocation>
</comment>